<proteinExistence type="predicted"/>
<sequence>MRVAIFTESFLPAINGVTHSVMRVLEYLRDEGHQAMVIAPASGGREPSEYAGFPVIPVAAVGLPGYQDVRVSGTTQLRLERLLEDFHPDVLHLAAPIALGHRAALAANWLGIPVVAIYQTDVPSYAARYGFAGAETLLWWRVRQIHTQATMTLAPSTHSRAQLLEHNIPRVGLWGRGVDSVRFDPAKRDEDWRRRVAPHGERIIGCVGRLAPEKQIGDLQALADLPDTKLVIVGDGPLRADLEAFLPTAHFTGQLTGTALPRVMASMDVFVHPGELETFGQSIQEAMASGLPVVAPAKGGPIDLVNSSRTGWLYAPGDLATMRRHVRDLLGDDRKRAAFSVEARLSVKDRTWGRLCDDLMGHYREAIAEVTTSRQRLSA</sequence>
<dbReference type="Gene3D" id="3.40.50.2000">
    <property type="entry name" value="Glycogen Phosphorylase B"/>
    <property type="match status" value="2"/>
</dbReference>
<gene>
    <name evidence="5" type="ORF">Rai3103_02260</name>
</gene>
<dbReference type="InterPro" id="IPR050194">
    <property type="entry name" value="Glycosyltransferase_grp1"/>
</dbReference>
<dbReference type="KEGG" id="rain:Rai3103_02260"/>
<evidence type="ECO:0000256" key="2">
    <source>
        <dbReference type="ARBA" id="ARBA00022679"/>
    </source>
</evidence>
<feature type="domain" description="Glycosyltransferase subfamily 4-like N-terminal" evidence="4">
    <location>
        <begin position="14"/>
        <end position="180"/>
    </location>
</feature>
<dbReference type="Pfam" id="PF00534">
    <property type="entry name" value="Glycos_transf_1"/>
    <property type="match status" value="1"/>
</dbReference>
<evidence type="ECO:0000256" key="1">
    <source>
        <dbReference type="ARBA" id="ARBA00022676"/>
    </source>
</evidence>
<dbReference type="GO" id="GO:0016758">
    <property type="term" value="F:hexosyltransferase activity"/>
    <property type="evidence" value="ECO:0007669"/>
    <property type="project" value="TreeGrafter"/>
</dbReference>
<dbReference type="EMBL" id="CP045725">
    <property type="protein sequence ID" value="QGF22696.1"/>
    <property type="molecule type" value="Genomic_DNA"/>
</dbReference>
<reference evidence="5 6" key="1">
    <citation type="submission" date="2019-10" db="EMBL/GenBank/DDBJ databases">
        <title>Genomic analysis of Raineyella sp. CBA3103.</title>
        <authorList>
            <person name="Roh S.W."/>
        </authorList>
    </citation>
    <scope>NUCLEOTIDE SEQUENCE [LARGE SCALE GENOMIC DNA]</scope>
    <source>
        <strain evidence="5 6">CBA3103</strain>
    </source>
</reference>
<dbReference type="CDD" id="cd03814">
    <property type="entry name" value="GT4-like"/>
    <property type="match status" value="1"/>
</dbReference>
<dbReference type="GO" id="GO:1901137">
    <property type="term" value="P:carbohydrate derivative biosynthetic process"/>
    <property type="evidence" value="ECO:0007669"/>
    <property type="project" value="UniProtKB-ARBA"/>
</dbReference>
<keyword evidence="2 5" id="KW-0808">Transferase</keyword>
<keyword evidence="1" id="KW-0328">Glycosyltransferase</keyword>
<dbReference type="Proteomes" id="UP000386847">
    <property type="component" value="Chromosome"/>
</dbReference>
<dbReference type="SUPFAM" id="SSF53756">
    <property type="entry name" value="UDP-Glycosyltransferase/glycogen phosphorylase"/>
    <property type="match status" value="1"/>
</dbReference>
<evidence type="ECO:0000259" key="4">
    <source>
        <dbReference type="Pfam" id="PF13439"/>
    </source>
</evidence>
<keyword evidence="6" id="KW-1185">Reference proteome</keyword>
<feature type="domain" description="Glycosyl transferase family 1" evidence="3">
    <location>
        <begin position="191"/>
        <end position="344"/>
    </location>
</feature>
<dbReference type="InterPro" id="IPR001296">
    <property type="entry name" value="Glyco_trans_1"/>
</dbReference>
<evidence type="ECO:0000313" key="6">
    <source>
        <dbReference type="Proteomes" id="UP000386847"/>
    </source>
</evidence>
<protein>
    <submittedName>
        <fullName evidence="5">Glycosyltransferase</fullName>
    </submittedName>
</protein>
<evidence type="ECO:0000313" key="5">
    <source>
        <dbReference type="EMBL" id="QGF22696.1"/>
    </source>
</evidence>
<dbReference type="RefSeq" id="WP_153571225.1">
    <property type="nucleotide sequence ID" value="NZ_CP045725.1"/>
</dbReference>
<dbReference type="PANTHER" id="PTHR45947">
    <property type="entry name" value="SULFOQUINOVOSYL TRANSFERASE SQD2"/>
    <property type="match status" value="1"/>
</dbReference>
<organism evidence="5 6">
    <name type="scientific">Raineyella fluvialis</name>
    <dbReference type="NCBI Taxonomy" id="2662261"/>
    <lineage>
        <taxon>Bacteria</taxon>
        <taxon>Bacillati</taxon>
        <taxon>Actinomycetota</taxon>
        <taxon>Actinomycetes</taxon>
        <taxon>Propionibacteriales</taxon>
        <taxon>Propionibacteriaceae</taxon>
        <taxon>Raineyella</taxon>
    </lineage>
</organism>
<name>A0A5Q2FEK2_9ACTN</name>
<dbReference type="PANTHER" id="PTHR45947:SF3">
    <property type="entry name" value="SULFOQUINOVOSYL TRANSFERASE SQD2"/>
    <property type="match status" value="1"/>
</dbReference>
<evidence type="ECO:0000259" key="3">
    <source>
        <dbReference type="Pfam" id="PF00534"/>
    </source>
</evidence>
<accession>A0A5Q2FEK2</accession>
<dbReference type="InterPro" id="IPR028098">
    <property type="entry name" value="Glyco_trans_4-like_N"/>
</dbReference>
<dbReference type="Pfam" id="PF13439">
    <property type="entry name" value="Glyco_transf_4"/>
    <property type="match status" value="1"/>
</dbReference>
<dbReference type="AlphaFoldDB" id="A0A5Q2FEK2"/>